<dbReference type="RefSeq" id="WP_039423820.1">
    <property type="nucleotide sequence ID" value="NZ_JRAK01000053.1"/>
</dbReference>
<dbReference type="GO" id="GO:0032259">
    <property type="term" value="P:methylation"/>
    <property type="evidence" value="ECO:0007669"/>
    <property type="project" value="UniProtKB-KW"/>
</dbReference>
<keyword evidence="3" id="KW-0830">Ubiquinone</keyword>
<dbReference type="PANTHER" id="PTHR44068">
    <property type="entry name" value="ZGC:194242"/>
    <property type="match status" value="1"/>
</dbReference>
<dbReference type="Gene3D" id="3.40.50.150">
    <property type="entry name" value="Vaccinia Virus protein VP39"/>
    <property type="match status" value="1"/>
</dbReference>
<dbReference type="Proteomes" id="UP000030146">
    <property type="component" value="Unassembled WGS sequence"/>
</dbReference>
<dbReference type="PANTHER" id="PTHR44068:SF11">
    <property type="entry name" value="GERANYL DIPHOSPHATE 2-C-METHYLTRANSFERASE"/>
    <property type="match status" value="1"/>
</dbReference>
<feature type="domain" description="Methyltransferase type 11" evidence="2">
    <location>
        <begin position="52"/>
        <end position="149"/>
    </location>
</feature>
<protein>
    <submittedName>
        <fullName evidence="3">Ubiquinone biosynthesis methyltransferase UbiE</fullName>
    </submittedName>
</protein>
<evidence type="ECO:0000313" key="3">
    <source>
        <dbReference type="EMBL" id="KGN90705.1"/>
    </source>
</evidence>
<dbReference type="Pfam" id="PF08241">
    <property type="entry name" value="Methyltransf_11"/>
    <property type="match status" value="1"/>
</dbReference>
<accession>A0A0A2FKY3</accession>
<dbReference type="EMBL" id="JRAK01000053">
    <property type="protein sequence ID" value="KGN90705.1"/>
    <property type="molecule type" value="Genomic_DNA"/>
</dbReference>
<proteinExistence type="predicted"/>
<organism evidence="3 4">
    <name type="scientific">Porphyromonas gulae</name>
    <dbReference type="NCBI Taxonomy" id="111105"/>
    <lineage>
        <taxon>Bacteria</taxon>
        <taxon>Pseudomonadati</taxon>
        <taxon>Bacteroidota</taxon>
        <taxon>Bacteroidia</taxon>
        <taxon>Bacteroidales</taxon>
        <taxon>Porphyromonadaceae</taxon>
        <taxon>Porphyromonas</taxon>
    </lineage>
</organism>
<gene>
    <name evidence="3" type="ORF">HR15_03260</name>
</gene>
<evidence type="ECO:0000256" key="1">
    <source>
        <dbReference type="ARBA" id="ARBA00022679"/>
    </source>
</evidence>
<reference evidence="3 4" key="1">
    <citation type="submission" date="2014-08" db="EMBL/GenBank/DDBJ databases">
        <title>Porphyromonas gulae strain:COT-052_OH3439 Genome sequencing.</title>
        <authorList>
            <person name="Wallis C."/>
            <person name="Deusch O."/>
            <person name="O'Flynn C."/>
            <person name="Davis I."/>
            <person name="Jospin G."/>
            <person name="Darling A.E."/>
            <person name="Coil D.A."/>
            <person name="Alexiev A."/>
            <person name="Horsfall A."/>
            <person name="Kirkwood N."/>
            <person name="Harris S."/>
            <person name="Eisen J.A."/>
        </authorList>
    </citation>
    <scope>NUCLEOTIDE SEQUENCE [LARGE SCALE GENOMIC DNA]</scope>
    <source>
        <strain evidence="4">COT-052 OH3439</strain>
    </source>
</reference>
<keyword evidence="1 3" id="KW-0808">Transferase</keyword>
<dbReference type="InterPro" id="IPR029063">
    <property type="entry name" value="SAM-dependent_MTases_sf"/>
</dbReference>
<dbReference type="AlphaFoldDB" id="A0A0A2FKY3"/>
<keyword evidence="3" id="KW-0489">Methyltransferase</keyword>
<dbReference type="GO" id="GO:0008757">
    <property type="term" value="F:S-adenosylmethionine-dependent methyltransferase activity"/>
    <property type="evidence" value="ECO:0007669"/>
    <property type="project" value="InterPro"/>
</dbReference>
<sequence>MRLFKKFISNCRRPENNFWGKMMLAGMNHGHNKMALWCIDECIRPSGEEDILDIGCGGGQNIANFLTRTKGKVCGADYSAQSVAKSVAGNRKAVRDGRAEIMEASVSSLPYESATFDLATAFETIYFWPNIVEDFKEVRRVLKPGGRFAVCNEMASEAGNERWISLLDMKIYPPDEIVENMTKAGLTQTSVFTQGNRICVIGHK</sequence>
<dbReference type="InterPro" id="IPR013216">
    <property type="entry name" value="Methyltransf_11"/>
</dbReference>
<dbReference type="CDD" id="cd02440">
    <property type="entry name" value="AdoMet_MTases"/>
    <property type="match status" value="1"/>
</dbReference>
<comment type="caution">
    <text evidence="3">The sequence shown here is derived from an EMBL/GenBank/DDBJ whole genome shotgun (WGS) entry which is preliminary data.</text>
</comment>
<name>A0A0A2FKY3_9PORP</name>
<dbReference type="InterPro" id="IPR050447">
    <property type="entry name" value="Erg6_SMT_methyltransf"/>
</dbReference>
<dbReference type="SUPFAM" id="SSF53335">
    <property type="entry name" value="S-adenosyl-L-methionine-dependent methyltransferases"/>
    <property type="match status" value="1"/>
</dbReference>
<evidence type="ECO:0000259" key="2">
    <source>
        <dbReference type="Pfam" id="PF08241"/>
    </source>
</evidence>
<evidence type="ECO:0000313" key="4">
    <source>
        <dbReference type="Proteomes" id="UP000030146"/>
    </source>
</evidence>
<keyword evidence="4" id="KW-1185">Reference proteome</keyword>